<proteinExistence type="predicted"/>
<evidence type="ECO:0000313" key="2">
    <source>
        <dbReference type="Proteomes" id="UP001225596"/>
    </source>
</evidence>
<reference evidence="1 2" key="1">
    <citation type="submission" date="2023-08" db="EMBL/GenBank/DDBJ databases">
        <title>Oxalobacteraceae gen .nov., isolated from river sludge outside the plant.</title>
        <authorList>
            <person name="Zhao S.Y."/>
        </authorList>
    </citation>
    <scope>NUCLEOTIDE SEQUENCE [LARGE SCALE GENOMIC DNA]</scope>
    <source>
        <strain evidence="1 2">R-40</strain>
    </source>
</reference>
<evidence type="ECO:0000313" key="1">
    <source>
        <dbReference type="EMBL" id="MDQ9171136.1"/>
    </source>
</evidence>
<comment type="caution">
    <text evidence="1">The sequence shown here is derived from an EMBL/GenBank/DDBJ whole genome shotgun (WGS) entry which is preliminary data.</text>
</comment>
<dbReference type="Proteomes" id="UP001225596">
    <property type="component" value="Unassembled WGS sequence"/>
</dbReference>
<organism evidence="1 2">
    <name type="scientific">Keguizhuia sedimenti</name>
    <dbReference type="NCBI Taxonomy" id="3064264"/>
    <lineage>
        <taxon>Bacteria</taxon>
        <taxon>Pseudomonadati</taxon>
        <taxon>Pseudomonadota</taxon>
        <taxon>Betaproteobacteria</taxon>
        <taxon>Burkholderiales</taxon>
        <taxon>Oxalobacteraceae</taxon>
        <taxon>Keguizhuia</taxon>
    </lineage>
</organism>
<dbReference type="RefSeq" id="WP_338437072.1">
    <property type="nucleotide sequence ID" value="NZ_JAUYVH010000007.1"/>
</dbReference>
<dbReference type="EMBL" id="JAUYVH010000007">
    <property type="protein sequence ID" value="MDQ9171136.1"/>
    <property type="molecule type" value="Genomic_DNA"/>
</dbReference>
<keyword evidence="2" id="KW-1185">Reference proteome</keyword>
<accession>A0ABU1BRW5</accession>
<sequence length="72" mass="8282">MRVADEFRIKTDAGHEVILQQVTSGISYLDFGNTHLPRDFQGYRVKHTNRTVEPLPDGTFKDESTGEVYKRL</sequence>
<gene>
    <name evidence="1" type="ORF">Q8A64_12045</name>
</gene>
<protein>
    <submittedName>
        <fullName evidence="1">Uncharacterized protein</fullName>
    </submittedName>
</protein>
<name>A0ABU1BRW5_9BURK</name>